<keyword evidence="6" id="KW-1185">Reference proteome</keyword>
<dbReference type="InterPro" id="IPR004843">
    <property type="entry name" value="Calcineurin-like_PHP"/>
</dbReference>
<reference evidence="5" key="1">
    <citation type="journal article" date="2020" name="Stud. Mycol.">
        <title>101 Dothideomycetes genomes: a test case for predicting lifestyles and emergence of pathogens.</title>
        <authorList>
            <person name="Haridas S."/>
            <person name="Albert R."/>
            <person name="Binder M."/>
            <person name="Bloem J."/>
            <person name="Labutti K."/>
            <person name="Salamov A."/>
            <person name="Andreopoulos B."/>
            <person name="Baker S."/>
            <person name="Barry K."/>
            <person name="Bills G."/>
            <person name="Bluhm B."/>
            <person name="Cannon C."/>
            <person name="Castanera R."/>
            <person name="Culley D."/>
            <person name="Daum C."/>
            <person name="Ezra D."/>
            <person name="Gonzalez J."/>
            <person name="Henrissat B."/>
            <person name="Kuo A."/>
            <person name="Liang C."/>
            <person name="Lipzen A."/>
            <person name="Lutzoni F."/>
            <person name="Magnuson J."/>
            <person name="Mondo S."/>
            <person name="Nolan M."/>
            <person name="Ohm R."/>
            <person name="Pangilinan J."/>
            <person name="Park H.-J."/>
            <person name="Ramirez L."/>
            <person name="Alfaro M."/>
            <person name="Sun H."/>
            <person name="Tritt A."/>
            <person name="Yoshinaga Y."/>
            <person name="Zwiers L.-H."/>
            <person name="Turgeon B."/>
            <person name="Goodwin S."/>
            <person name="Spatafora J."/>
            <person name="Crous P."/>
            <person name="Grigoriev I."/>
        </authorList>
    </citation>
    <scope>NUCLEOTIDE SEQUENCE</scope>
    <source>
        <strain evidence="5">CBS 113979</strain>
    </source>
</reference>
<dbReference type="SUPFAM" id="SSF55816">
    <property type="entry name" value="5'-nucleotidase (syn. UDP-sugar hydrolase), C-terminal domain"/>
    <property type="match status" value="1"/>
</dbReference>
<feature type="domain" description="Putative 5'-nucleotidase C-terminal" evidence="4">
    <location>
        <begin position="425"/>
        <end position="665"/>
    </location>
</feature>
<dbReference type="Proteomes" id="UP000800041">
    <property type="component" value="Unassembled WGS sequence"/>
</dbReference>
<feature type="signal peptide" evidence="2">
    <location>
        <begin position="1"/>
        <end position="29"/>
    </location>
</feature>
<organism evidence="5 6">
    <name type="scientific">Aulographum hederae CBS 113979</name>
    <dbReference type="NCBI Taxonomy" id="1176131"/>
    <lineage>
        <taxon>Eukaryota</taxon>
        <taxon>Fungi</taxon>
        <taxon>Dikarya</taxon>
        <taxon>Ascomycota</taxon>
        <taxon>Pezizomycotina</taxon>
        <taxon>Dothideomycetes</taxon>
        <taxon>Pleosporomycetidae</taxon>
        <taxon>Aulographales</taxon>
        <taxon>Aulographaceae</taxon>
    </lineage>
</organism>
<feature type="chain" id="PRO_5026060909" evidence="2">
    <location>
        <begin position="30"/>
        <end position="719"/>
    </location>
</feature>
<dbReference type="AlphaFoldDB" id="A0A6G1GXE7"/>
<dbReference type="FunFam" id="3.60.21.10:FF:000043">
    <property type="entry name" value="Ser/Thr protein phosphatase family"/>
    <property type="match status" value="1"/>
</dbReference>
<accession>A0A6G1GXE7</accession>
<dbReference type="InterPro" id="IPR041823">
    <property type="entry name" value="YHR202W_N"/>
</dbReference>
<dbReference type="GO" id="GO:0016787">
    <property type="term" value="F:hydrolase activity"/>
    <property type="evidence" value="ECO:0007669"/>
    <property type="project" value="InterPro"/>
</dbReference>
<dbReference type="SUPFAM" id="SSF56300">
    <property type="entry name" value="Metallo-dependent phosphatases"/>
    <property type="match status" value="1"/>
</dbReference>
<dbReference type="OrthoDB" id="7722975at2759"/>
<sequence length="719" mass="79343">MALPLPPILSTLILLISTALFIFPSLIVACDSCTSPSNTNEIVHTRLIKRIQPDALGSPIAPSRPLEWGQVNFLHTTDTHGWLEGHIKERNYGGDWGDYVSFVRTMRGLAEERGVDLLVVDCGDLHDGAGLSDATTPNGLVSLPLFEEIDYDLLAIGNHELYVAAISYEHFYNFSRIYGDRYVTSNVEIMNPATGNFEYIGSKYRYFTTKMGLRIMAFGVLFNFGGNSNSTRITFAQDFVKQQWFLDAVNLPEPIDMFVLVGHNPVAPNETSSSWQTVHNTIRALRPNTPIQYFGGHNHIRDLKAYDNKATALGSGRYCETLGWLSIDGVPSPSYGPIQNTSYPRPTALAVPGPLSANFTKSNTSSSLRYSRRYLDWNRLTFAFHAAGSQDANLDTHNGLVTTGAITALRQQLNLTSVYGCAPRTYCVSCAPFGSEGNIFTLLNTAYATVVVNESRADVPRIIVSNGGNVRFDLVQGPFTYDDSFIVSPFTNTFRFLPNVPFEFANQVTPILDAGPHLRRRKRRSLSAPKSHQKRDLSTSDFGFSPLTLQEAQATNQCLDPPHPPLSHHVNSDLDTRSPKPNPKPPARITRRQLIARQDTSPDILPGYTTTDDLGTDGDDTPHSRIPSFPVPNAFSVNSSFPEAGAPLPETVDLVWVDFLEEVVLEALMEAGMEGVAEAGVGYYLEEDFTSNLVLREYAMREWKVPEGESCRVGEGIGG</sequence>
<dbReference type="Pfam" id="PF21953">
    <property type="entry name" value="NadN_nucleosid_C"/>
    <property type="match status" value="1"/>
</dbReference>
<evidence type="ECO:0000259" key="3">
    <source>
        <dbReference type="Pfam" id="PF00149"/>
    </source>
</evidence>
<protein>
    <submittedName>
        <fullName evidence="5">Metallo-dependent phosphatase</fullName>
    </submittedName>
</protein>
<keyword evidence="2" id="KW-0732">Signal</keyword>
<dbReference type="PANTHER" id="PTHR11575">
    <property type="entry name" value="5'-NUCLEOTIDASE-RELATED"/>
    <property type="match status" value="1"/>
</dbReference>
<feature type="region of interest" description="Disordered" evidence="1">
    <location>
        <begin position="556"/>
        <end position="621"/>
    </location>
</feature>
<dbReference type="GO" id="GO:0005576">
    <property type="term" value="C:extracellular region"/>
    <property type="evidence" value="ECO:0007669"/>
    <property type="project" value="UniProtKB-ARBA"/>
</dbReference>
<dbReference type="InterPro" id="IPR029052">
    <property type="entry name" value="Metallo-depent_PP-like"/>
</dbReference>
<evidence type="ECO:0000256" key="1">
    <source>
        <dbReference type="SAM" id="MobiDB-lite"/>
    </source>
</evidence>
<evidence type="ECO:0000256" key="2">
    <source>
        <dbReference type="SAM" id="SignalP"/>
    </source>
</evidence>
<dbReference type="EMBL" id="ML977162">
    <property type="protein sequence ID" value="KAF1985429.1"/>
    <property type="molecule type" value="Genomic_DNA"/>
</dbReference>
<dbReference type="Gene3D" id="3.90.780.10">
    <property type="entry name" value="5'-Nucleotidase, C-terminal domain"/>
    <property type="match status" value="1"/>
</dbReference>
<evidence type="ECO:0000313" key="5">
    <source>
        <dbReference type="EMBL" id="KAF1985429.1"/>
    </source>
</evidence>
<dbReference type="Gene3D" id="3.60.21.10">
    <property type="match status" value="1"/>
</dbReference>
<dbReference type="CDD" id="cd07407">
    <property type="entry name" value="MPP_YHR202W_N"/>
    <property type="match status" value="1"/>
</dbReference>
<proteinExistence type="predicted"/>
<dbReference type="InterPro" id="IPR036907">
    <property type="entry name" value="5'-Nucleotdase_C_sf"/>
</dbReference>
<evidence type="ECO:0000313" key="6">
    <source>
        <dbReference type="Proteomes" id="UP000800041"/>
    </source>
</evidence>
<feature type="domain" description="Calcineurin-like phosphoesterase" evidence="3">
    <location>
        <begin position="72"/>
        <end position="300"/>
    </location>
</feature>
<dbReference type="Pfam" id="PF00149">
    <property type="entry name" value="Metallophos"/>
    <property type="match status" value="1"/>
</dbReference>
<dbReference type="PANTHER" id="PTHR11575:SF22">
    <property type="entry name" value="ADL392WP"/>
    <property type="match status" value="1"/>
</dbReference>
<evidence type="ECO:0000259" key="4">
    <source>
        <dbReference type="Pfam" id="PF21953"/>
    </source>
</evidence>
<dbReference type="GO" id="GO:0005829">
    <property type="term" value="C:cytosol"/>
    <property type="evidence" value="ECO:0007669"/>
    <property type="project" value="TreeGrafter"/>
</dbReference>
<feature type="region of interest" description="Disordered" evidence="1">
    <location>
        <begin position="515"/>
        <end position="543"/>
    </location>
</feature>
<gene>
    <name evidence="5" type="ORF">K402DRAFT_357429</name>
</gene>
<dbReference type="InterPro" id="IPR053828">
    <property type="entry name" value="Nucleosidase_C"/>
</dbReference>
<dbReference type="InterPro" id="IPR006179">
    <property type="entry name" value="5_nucleotidase/apyrase"/>
</dbReference>
<name>A0A6G1GXE7_9PEZI</name>
<dbReference type="GO" id="GO:0009166">
    <property type="term" value="P:nucleotide catabolic process"/>
    <property type="evidence" value="ECO:0007669"/>
    <property type="project" value="InterPro"/>
</dbReference>